<sequence>MIFLQPLEDKDGKSSFNAQFQTYQEGTTTNNANCTVKTGDDVSGVACRVLIDGDYTHPYSLVVENAGGTTWRGTVIDTQDNVATLIGEWTLPSFTGKINAGYEQFANVQLFNPTSKTAGASGGNVDSASWTDDCAPEMVHFSSTNVPGGLGKVVALYKITNTWPPINIAPPASHIDLHMGIRLK</sequence>
<dbReference type="OrthoDB" id="5576763at2759"/>
<keyword evidence="2" id="KW-1185">Reference proteome</keyword>
<proteinExistence type="predicted"/>
<accession>A0A9P6PZM7</accession>
<dbReference type="EMBL" id="JAAAJB010000362">
    <property type="protein sequence ID" value="KAG0257444.1"/>
    <property type="molecule type" value="Genomic_DNA"/>
</dbReference>
<protein>
    <submittedName>
        <fullName evidence="1">Uncharacterized protein</fullName>
    </submittedName>
</protein>
<feature type="non-terminal residue" evidence="1">
    <location>
        <position position="184"/>
    </location>
</feature>
<dbReference type="Proteomes" id="UP000807716">
    <property type="component" value="Unassembled WGS sequence"/>
</dbReference>
<dbReference type="AlphaFoldDB" id="A0A9P6PZM7"/>
<comment type="caution">
    <text evidence="1">The sequence shown here is derived from an EMBL/GenBank/DDBJ whole genome shotgun (WGS) entry which is preliminary data.</text>
</comment>
<evidence type="ECO:0000313" key="1">
    <source>
        <dbReference type="EMBL" id="KAG0257444.1"/>
    </source>
</evidence>
<gene>
    <name evidence="1" type="ORF">DFQ27_005156</name>
</gene>
<name>A0A9P6PZM7_9FUNG</name>
<organism evidence="1 2">
    <name type="scientific">Actinomortierella ambigua</name>
    <dbReference type="NCBI Taxonomy" id="1343610"/>
    <lineage>
        <taxon>Eukaryota</taxon>
        <taxon>Fungi</taxon>
        <taxon>Fungi incertae sedis</taxon>
        <taxon>Mucoromycota</taxon>
        <taxon>Mortierellomycotina</taxon>
        <taxon>Mortierellomycetes</taxon>
        <taxon>Mortierellales</taxon>
        <taxon>Mortierellaceae</taxon>
        <taxon>Actinomortierella</taxon>
    </lineage>
</organism>
<reference evidence="1" key="1">
    <citation type="journal article" date="2020" name="Fungal Divers.">
        <title>Resolving the Mortierellaceae phylogeny through synthesis of multi-gene phylogenetics and phylogenomics.</title>
        <authorList>
            <person name="Vandepol N."/>
            <person name="Liber J."/>
            <person name="Desiro A."/>
            <person name="Na H."/>
            <person name="Kennedy M."/>
            <person name="Barry K."/>
            <person name="Grigoriev I.V."/>
            <person name="Miller A.N."/>
            <person name="O'Donnell K."/>
            <person name="Stajich J.E."/>
            <person name="Bonito G."/>
        </authorList>
    </citation>
    <scope>NUCLEOTIDE SEQUENCE</scope>
    <source>
        <strain evidence="1">BC1065</strain>
    </source>
</reference>
<evidence type="ECO:0000313" key="2">
    <source>
        <dbReference type="Proteomes" id="UP000807716"/>
    </source>
</evidence>